<evidence type="ECO:0000313" key="3">
    <source>
        <dbReference type="Proteomes" id="UP000694843"/>
    </source>
</evidence>
<dbReference type="Pfam" id="PF22749">
    <property type="entry name" value="Arb2"/>
    <property type="match status" value="2"/>
</dbReference>
<proteinExistence type="predicted"/>
<feature type="region of interest" description="Disordered" evidence="1">
    <location>
        <begin position="247"/>
        <end position="275"/>
    </location>
</feature>
<dbReference type="KEGG" id="hazt:108680644"/>
<feature type="compositionally biased region" description="Polar residues" evidence="1">
    <location>
        <begin position="265"/>
        <end position="275"/>
    </location>
</feature>
<feature type="domain" description="Arb2" evidence="2">
    <location>
        <begin position="51"/>
        <end position="120"/>
    </location>
</feature>
<dbReference type="Proteomes" id="UP000694843">
    <property type="component" value="Unplaced"/>
</dbReference>
<dbReference type="PANTHER" id="PTHR21357:SF4">
    <property type="entry name" value="FAM172 FAMILY PROTEIN HOMOLOG CG10038"/>
    <property type="match status" value="1"/>
</dbReference>
<dbReference type="GO" id="GO:0005634">
    <property type="term" value="C:nucleus"/>
    <property type="evidence" value="ECO:0007669"/>
    <property type="project" value="TreeGrafter"/>
</dbReference>
<feature type="domain" description="Arb2" evidence="2">
    <location>
        <begin position="276"/>
        <end position="447"/>
    </location>
</feature>
<dbReference type="AlphaFoldDB" id="A0A8B7PI58"/>
<feature type="compositionally biased region" description="Basic and acidic residues" evidence="1">
    <location>
        <begin position="525"/>
        <end position="538"/>
    </location>
</feature>
<keyword evidence="3" id="KW-1185">Reference proteome</keyword>
<name>A0A8B7PI58_HYAAZ</name>
<dbReference type="SUPFAM" id="SSF53474">
    <property type="entry name" value="alpha/beta-Hydrolases"/>
    <property type="match status" value="1"/>
</dbReference>
<sequence length="538" mass="59429">MRFSHWHCLFGLSMPSMSEIAQKLSPKNLFKKIKTAIGCEDMENPEDLIQFPDTLEEFGYHFSTDGELRTIDTDEKFNFVVKEGDHHYNQMHYEALGKVIEKHIYALLEKDCGLLRLPVPSLDFLEKNSTKKIQNIQPKYHNQTDDAKAAASGKEKALPGKEPSNISDSAVDRHPSVGDESLVTEESSPADNLQLSQQIQSGCDDSKIALESSTDNQQDVAKSQTQAIAVDLAGMDHAESTITEQAMENESVTSTGSPVSLVDDPSTTVSTQTSCTNEPEGFMFASEGWNKQDKLLVLIHGSGVVRAGQWARRLIINDNLDTGTQIPFIKEGLQLGYGIIVMNTNHNRSPDGHGSSRPIMGSESPVAHARSVWRDYVMPSAALHVAVVAHSYGGVVTTSLFQEFTQYFEDKVFAVAFTDSVHSSPLPKTFGHFLKISRNWVTSSEPLDTRLRLRGPRDVVIFSAGVQSHEMTSSASMKSIFKFFSERLALPTSMDVDLPDSGNEEVSETFPQEDSEVAVAEDEESPAKKVTKFEDKSN</sequence>
<dbReference type="GO" id="GO:0035197">
    <property type="term" value="F:siRNA binding"/>
    <property type="evidence" value="ECO:0007669"/>
    <property type="project" value="TreeGrafter"/>
</dbReference>
<feature type="region of interest" description="Disordered" evidence="1">
    <location>
        <begin position="495"/>
        <end position="538"/>
    </location>
</feature>
<dbReference type="PANTHER" id="PTHR21357">
    <property type="entry name" value="FAM172 FAMILY PROTEIN HOMOLOG CG10038"/>
    <property type="match status" value="1"/>
</dbReference>
<dbReference type="InterPro" id="IPR048263">
    <property type="entry name" value="Arb2"/>
</dbReference>
<evidence type="ECO:0000256" key="1">
    <source>
        <dbReference type="SAM" id="MobiDB-lite"/>
    </source>
</evidence>
<feature type="compositionally biased region" description="Basic and acidic residues" evidence="1">
    <location>
        <begin position="142"/>
        <end position="159"/>
    </location>
</feature>
<gene>
    <name evidence="4" type="primary">LOC108680644</name>
</gene>
<reference evidence="4" key="1">
    <citation type="submission" date="2025-08" db="UniProtKB">
        <authorList>
            <consortium name="RefSeq"/>
        </authorList>
    </citation>
    <scope>IDENTIFICATION</scope>
    <source>
        <tissue evidence="4">Whole organism</tissue>
    </source>
</reference>
<feature type="region of interest" description="Disordered" evidence="1">
    <location>
        <begin position="137"/>
        <end position="190"/>
    </location>
</feature>
<evidence type="ECO:0000259" key="2">
    <source>
        <dbReference type="Pfam" id="PF22749"/>
    </source>
</evidence>
<dbReference type="GO" id="GO:0031048">
    <property type="term" value="P:regulatory ncRNA-mediated heterochromatin formation"/>
    <property type="evidence" value="ECO:0007669"/>
    <property type="project" value="TreeGrafter"/>
</dbReference>
<dbReference type="RefSeq" id="XP_018025011.1">
    <property type="nucleotide sequence ID" value="XM_018169522.2"/>
</dbReference>
<accession>A0A8B7PI58</accession>
<dbReference type="GeneID" id="108680644"/>
<evidence type="ECO:0000313" key="4">
    <source>
        <dbReference type="RefSeq" id="XP_018025011.1"/>
    </source>
</evidence>
<protein>
    <submittedName>
        <fullName evidence="4">Cotranscriptional regulator FAM172A isoform X1</fullName>
    </submittedName>
</protein>
<dbReference type="InterPro" id="IPR029058">
    <property type="entry name" value="AB_hydrolase_fold"/>
</dbReference>
<dbReference type="InterPro" id="IPR053858">
    <property type="entry name" value="Arb2_dom"/>
</dbReference>
<feature type="compositionally biased region" description="Polar residues" evidence="1">
    <location>
        <begin position="247"/>
        <end position="258"/>
    </location>
</feature>
<organism evidence="3 4">
    <name type="scientific">Hyalella azteca</name>
    <name type="common">Amphipod</name>
    <dbReference type="NCBI Taxonomy" id="294128"/>
    <lineage>
        <taxon>Eukaryota</taxon>
        <taxon>Metazoa</taxon>
        <taxon>Ecdysozoa</taxon>
        <taxon>Arthropoda</taxon>
        <taxon>Crustacea</taxon>
        <taxon>Multicrustacea</taxon>
        <taxon>Malacostraca</taxon>
        <taxon>Eumalacostraca</taxon>
        <taxon>Peracarida</taxon>
        <taxon>Amphipoda</taxon>
        <taxon>Senticaudata</taxon>
        <taxon>Talitrida</taxon>
        <taxon>Talitroidea</taxon>
        <taxon>Hyalellidae</taxon>
        <taxon>Hyalella</taxon>
    </lineage>
</organism>
<feature type="compositionally biased region" description="Acidic residues" evidence="1">
    <location>
        <begin position="502"/>
        <end position="524"/>
    </location>
</feature>
<dbReference type="OrthoDB" id="421951at2759"/>